<evidence type="ECO:0000256" key="5">
    <source>
        <dbReference type="ARBA" id="ARBA00023187"/>
    </source>
</evidence>
<dbReference type="SMART" id="SM00446">
    <property type="entry name" value="LRRcap"/>
    <property type="match status" value="1"/>
</dbReference>
<dbReference type="AlphaFoldDB" id="A0A9R0JJ96"/>
<evidence type="ECO:0000259" key="9">
    <source>
        <dbReference type="SMART" id="SM00446"/>
    </source>
</evidence>
<feature type="region of interest" description="Disordered" evidence="8">
    <location>
        <begin position="240"/>
        <end position="288"/>
    </location>
</feature>
<evidence type="ECO:0000256" key="7">
    <source>
        <dbReference type="ARBA" id="ARBA00024196"/>
    </source>
</evidence>
<dbReference type="Proteomes" id="UP000813463">
    <property type="component" value="Chromosome 1"/>
</dbReference>
<dbReference type="GO" id="GO:0000398">
    <property type="term" value="P:mRNA splicing, via spliceosome"/>
    <property type="evidence" value="ECO:0007669"/>
    <property type="project" value="InterPro"/>
</dbReference>
<evidence type="ECO:0000256" key="2">
    <source>
        <dbReference type="ARBA" id="ARBA00022614"/>
    </source>
</evidence>
<evidence type="ECO:0000256" key="8">
    <source>
        <dbReference type="SAM" id="MobiDB-lite"/>
    </source>
</evidence>
<keyword evidence="10" id="KW-1185">Reference proteome</keyword>
<evidence type="ECO:0000313" key="11">
    <source>
        <dbReference type="RefSeq" id="XP_021836408.1"/>
    </source>
</evidence>
<dbReference type="InterPro" id="IPR001611">
    <property type="entry name" value="Leu-rich_rpt"/>
</dbReference>
<protein>
    <submittedName>
        <fullName evidence="11">U2 small nuclear ribonucleoprotein A'</fullName>
    </submittedName>
</protein>
<dbReference type="GeneID" id="110776161"/>
<dbReference type="OrthoDB" id="433501at2759"/>
<evidence type="ECO:0000256" key="6">
    <source>
        <dbReference type="ARBA" id="ARBA00023242"/>
    </source>
</evidence>
<feature type="compositionally biased region" description="Basic and acidic residues" evidence="8">
    <location>
        <begin position="278"/>
        <end position="288"/>
    </location>
</feature>
<feature type="domain" description="U2A'/phosphoprotein 32 family A C-terminal" evidence="9">
    <location>
        <begin position="128"/>
        <end position="146"/>
    </location>
</feature>
<evidence type="ECO:0000256" key="3">
    <source>
        <dbReference type="ARBA" id="ARBA00022728"/>
    </source>
</evidence>
<dbReference type="SUPFAM" id="SSF52058">
    <property type="entry name" value="L domain-like"/>
    <property type="match status" value="1"/>
</dbReference>
<comment type="similarity">
    <text evidence="7">Belongs to the U2 small nuclear ribonucleoprotein A family.</text>
</comment>
<dbReference type="KEGG" id="soe:110776161"/>
<dbReference type="InterPro" id="IPR032675">
    <property type="entry name" value="LRR_dom_sf"/>
</dbReference>
<dbReference type="InterPro" id="IPR003603">
    <property type="entry name" value="U2A'_phosphoprotein32A_C"/>
</dbReference>
<evidence type="ECO:0000313" key="10">
    <source>
        <dbReference type="Proteomes" id="UP000813463"/>
    </source>
</evidence>
<reference evidence="11" key="2">
    <citation type="submission" date="2025-08" db="UniProtKB">
        <authorList>
            <consortium name="RefSeq"/>
        </authorList>
    </citation>
    <scope>IDENTIFICATION</scope>
    <source>
        <tissue evidence="11">Leaf</tissue>
    </source>
</reference>
<dbReference type="RefSeq" id="XP_021836408.1">
    <property type="nucleotide sequence ID" value="XM_021980716.2"/>
</dbReference>
<gene>
    <name evidence="11" type="primary">LOC110776161</name>
</gene>
<evidence type="ECO:0000256" key="1">
    <source>
        <dbReference type="ARBA" id="ARBA00004123"/>
    </source>
</evidence>
<name>A0A9R0JJ96_SPIOL</name>
<reference evidence="10" key="1">
    <citation type="journal article" date="2021" name="Nat. Commun.">
        <title>Genomic analyses provide insights into spinach domestication and the genetic basis of agronomic traits.</title>
        <authorList>
            <person name="Cai X."/>
            <person name="Sun X."/>
            <person name="Xu C."/>
            <person name="Sun H."/>
            <person name="Wang X."/>
            <person name="Ge C."/>
            <person name="Zhang Z."/>
            <person name="Wang Q."/>
            <person name="Fei Z."/>
            <person name="Jiao C."/>
            <person name="Wang Q."/>
        </authorList>
    </citation>
    <scope>NUCLEOTIDE SEQUENCE [LARGE SCALE GENOMIC DNA]</scope>
    <source>
        <strain evidence="10">cv. Varoflay</strain>
    </source>
</reference>
<sequence length="288" mass="32524">MVRLTADLIWKSPHFFNAIKERELDLRGNKIAVIENLGATEDQFDTIDLSDNEIVKLENFPYLNRLGTLLMNNNRITRINPNIGEFLPKLHTLVLTNNRLVNLAEIDPLASLSKLTFLSLLDNNITKKPNYRLYVIHKLKSLRVLDFKKVKQKERKEAENLFSSKEAEEEVKKIAVKTVTSDEVSTAEEVPKEEHAPKPVAPTPEQIIAIKAAIVNSQTLEEVARLEKALKSGQLPADLKIFDNEETNARTDTQDDKMVTDGQSEINVPSDDAGSVNKTEEHTAMEQD</sequence>
<dbReference type="PANTHER" id="PTHR10552:SF6">
    <property type="entry name" value="U2 SMALL NUCLEAR RIBONUCLEOPROTEIN A"/>
    <property type="match status" value="1"/>
</dbReference>
<keyword evidence="3" id="KW-0747">Spliceosome</keyword>
<keyword evidence="3" id="KW-0507">mRNA processing</keyword>
<accession>A0A9R0JJ96</accession>
<dbReference type="Pfam" id="PF14580">
    <property type="entry name" value="LRR_9"/>
    <property type="match status" value="1"/>
</dbReference>
<dbReference type="PANTHER" id="PTHR10552">
    <property type="entry name" value="U2 SMALL NUCLEAR RIBONUCLEOPROTEIN A"/>
    <property type="match status" value="1"/>
</dbReference>
<keyword evidence="2" id="KW-0433">Leucine-rich repeat</keyword>
<dbReference type="GO" id="GO:0030620">
    <property type="term" value="F:U2 snRNA binding"/>
    <property type="evidence" value="ECO:0007669"/>
    <property type="project" value="InterPro"/>
</dbReference>
<proteinExistence type="inferred from homology"/>
<dbReference type="FunFam" id="3.80.10.10:FF:000026">
    <property type="entry name" value="U2 small nuclear ribonucleoprotein A"/>
    <property type="match status" value="1"/>
</dbReference>
<keyword evidence="6" id="KW-0539">Nucleus</keyword>
<feature type="compositionally biased region" description="Basic and acidic residues" evidence="8">
    <location>
        <begin position="240"/>
        <end position="259"/>
    </location>
</feature>
<organism evidence="10 11">
    <name type="scientific">Spinacia oleracea</name>
    <name type="common">Spinach</name>
    <dbReference type="NCBI Taxonomy" id="3562"/>
    <lineage>
        <taxon>Eukaryota</taxon>
        <taxon>Viridiplantae</taxon>
        <taxon>Streptophyta</taxon>
        <taxon>Embryophyta</taxon>
        <taxon>Tracheophyta</taxon>
        <taxon>Spermatophyta</taxon>
        <taxon>Magnoliopsida</taxon>
        <taxon>eudicotyledons</taxon>
        <taxon>Gunneridae</taxon>
        <taxon>Pentapetalae</taxon>
        <taxon>Caryophyllales</taxon>
        <taxon>Chenopodiaceae</taxon>
        <taxon>Chenopodioideae</taxon>
        <taxon>Anserineae</taxon>
        <taxon>Spinacia</taxon>
    </lineage>
</organism>
<comment type="subcellular location">
    <subcellularLocation>
        <location evidence="1">Nucleus</location>
    </subcellularLocation>
</comment>
<evidence type="ECO:0000256" key="4">
    <source>
        <dbReference type="ARBA" id="ARBA00022737"/>
    </source>
</evidence>
<dbReference type="PROSITE" id="PS51450">
    <property type="entry name" value="LRR"/>
    <property type="match status" value="1"/>
</dbReference>
<dbReference type="InterPro" id="IPR044640">
    <property type="entry name" value="RU2A"/>
</dbReference>
<keyword evidence="4" id="KW-0677">Repeat</keyword>
<keyword evidence="5" id="KW-0508">mRNA splicing</keyword>
<keyword evidence="11" id="KW-0687">Ribonucleoprotein</keyword>
<dbReference type="GO" id="GO:0005681">
    <property type="term" value="C:spliceosomal complex"/>
    <property type="evidence" value="ECO:0007669"/>
    <property type="project" value="UniProtKB-KW"/>
</dbReference>
<dbReference type="Gene3D" id="3.80.10.10">
    <property type="entry name" value="Ribonuclease Inhibitor"/>
    <property type="match status" value="1"/>
</dbReference>